<protein>
    <submittedName>
        <fullName evidence="2">Uncharacterized protein</fullName>
    </submittedName>
</protein>
<organism evidence="2 3">
    <name type="scientific">Pristionchus fissidentatus</name>
    <dbReference type="NCBI Taxonomy" id="1538716"/>
    <lineage>
        <taxon>Eukaryota</taxon>
        <taxon>Metazoa</taxon>
        <taxon>Ecdysozoa</taxon>
        <taxon>Nematoda</taxon>
        <taxon>Chromadorea</taxon>
        <taxon>Rhabditida</taxon>
        <taxon>Rhabditina</taxon>
        <taxon>Diplogasteromorpha</taxon>
        <taxon>Diplogasteroidea</taxon>
        <taxon>Neodiplogasteridae</taxon>
        <taxon>Pristionchus</taxon>
    </lineage>
</organism>
<comment type="caution">
    <text evidence="2">The sequence shown here is derived from an EMBL/GenBank/DDBJ whole genome shotgun (WGS) entry which is preliminary data.</text>
</comment>
<feature type="compositionally biased region" description="Basic and acidic residues" evidence="1">
    <location>
        <begin position="62"/>
        <end position="71"/>
    </location>
</feature>
<feature type="non-terminal residue" evidence="2">
    <location>
        <position position="1"/>
    </location>
</feature>
<accession>A0AAV5VID2</accession>
<keyword evidence="3" id="KW-1185">Reference proteome</keyword>
<sequence length="91" mass="9982">IQVKDGERPPARQIHVRSPDGDAAAKVHGAGAHADFALLGGVHRRLATALQAGRQDRHVHAELRQPHDRRQQLHGRAPPEDGEGTRTVMDR</sequence>
<feature type="region of interest" description="Disordered" evidence="1">
    <location>
        <begin position="62"/>
        <end position="91"/>
    </location>
</feature>
<evidence type="ECO:0000256" key="1">
    <source>
        <dbReference type="SAM" id="MobiDB-lite"/>
    </source>
</evidence>
<name>A0AAV5VID2_9BILA</name>
<dbReference type="Proteomes" id="UP001432322">
    <property type="component" value="Unassembled WGS sequence"/>
</dbReference>
<evidence type="ECO:0000313" key="3">
    <source>
        <dbReference type="Proteomes" id="UP001432322"/>
    </source>
</evidence>
<reference evidence="2" key="1">
    <citation type="submission" date="2023-10" db="EMBL/GenBank/DDBJ databases">
        <title>Genome assembly of Pristionchus species.</title>
        <authorList>
            <person name="Yoshida K."/>
            <person name="Sommer R.J."/>
        </authorList>
    </citation>
    <scope>NUCLEOTIDE SEQUENCE</scope>
    <source>
        <strain evidence="2">RS5133</strain>
    </source>
</reference>
<dbReference type="EMBL" id="BTSY01000003">
    <property type="protein sequence ID" value="GMT17978.1"/>
    <property type="molecule type" value="Genomic_DNA"/>
</dbReference>
<gene>
    <name evidence="2" type="ORF">PFISCL1PPCAC_9275</name>
</gene>
<dbReference type="AlphaFoldDB" id="A0AAV5VID2"/>
<feature type="compositionally biased region" description="Basic and acidic residues" evidence="1">
    <location>
        <begin position="1"/>
        <end position="10"/>
    </location>
</feature>
<proteinExistence type="predicted"/>
<evidence type="ECO:0000313" key="2">
    <source>
        <dbReference type="EMBL" id="GMT17978.1"/>
    </source>
</evidence>
<feature type="region of interest" description="Disordered" evidence="1">
    <location>
        <begin position="1"/>
        <end position="25"/>
    </location>
</feature>